<dbReference type="GO" id="GO:0003735">
    <property type="term" value="F:structural constituent of ribosome"/>
    <property type="evidence" value="ECO:0007669"/>
    <property type="project" value="InterPro"/>
</dbReference>
<evidence type="ECO:0000256" key="3">
    <source>
        <dbReference type="ARBA" id="ARBA00023274"/>
    </source>
</evidence>
<evidence type="ECO:0000256" key="4">
    <source>
        <dbReference type="SAM" id="MobiDB-lite"/>
    </source>
</evidence>
<dbReference type="EMBL" id="JACGWL010000003">
    <property type="protein sequence ID" value="KAK4405067.1"/>
    <property type="molecule type" value="Genomic_DNA"/>
</dbReference>
<protein>
    <submittedName>
        <fullName evidence="5">60S ribosomal protein L3-1</fullName>
    </submittedName>
</protein>
<sequence>MKCCRTDKDITLMGGFPHYGVVKDGYLMIKGCCVGPKKGLLLFINHSSTRLLVSPLKKLSSRSFTPHPSSDMDASRQPTRSRSFMGGSRLKSFRRGFSE</sequence>
<gene>
    <name evidence="5" type="ORF">Sango_0513200</name>
</gene>
<reference evidence="5" key="1">
    <citation type="submission" date="2020-06" db="EMBL/GenBank/DDBJ databases">
        <authorList>
            <person name="Li T."/>
            <person name="Hu X."/>
            <person name="Zhang T."/>
            <person name="Song X."/>
            <person name="Zhang H."/>
            <person name="Dai N."/>
            <person name="Sheng W."/>
            <person name="Hou X."/>
            <person name="Wei L."/>
        </authorList>
    </citation>
    <scope>NUCLEOTIDE SEQUENCE</scope>
    <source>
        <strain evidence="5">K16</strain>
        <tissue evidence="5">Leaf</tissue>
    </source>
</reference>
<evidence type="ECO:0000256" key="2">
    <source>
        <dbReference type="ARBA" id="ARBA00022980"/>
    </source>
</evidence>
<evidence type="ECO:0000313" key="5">
    <source>
        <dbReference type="EMBL" id="KAK4405067.1"/>
    </source>
</evidence>
<organism evidence="5 6">
    <name type="scientific">Sesamum angolense</name>
    <dbReference type="NCBI Taxonomy" id="2727404"/>
    <lineage>
        <taxon>Eukaryota</taxon>
        <taxon>Viridiplantae</taxon>
        <taxon>Streptophyta</taxon>
        <taxon>Embryophyta</taxon>
        <taxon>Tracheophyta</taxon>
        <taxon>Spermatophyta</taxon>
        <taxon>Magnoliopsida</taxon>
        <taxon>eudicotyledons</taxon>
        <taxon>Gunneridae</taxon>
        <taxon>Pentapetalae</taxon>
        <taxon>asterids</taxon>
        <taxon>lamiids</taxon>
        <taxon>Lamiales</taxon>
        <taxon>Pedaliaceae</taxon>
        <taxon>Sesamum</taxon>
    </lineage>
</organism>
<reference evidence="5" key="2">
    <citation type="journal article" date="2024" name="Plant">
        <title>Genomic evolution and insights into agronomic trait innovations of Sesamum species.</title>
        <authorList>
            <person name="Miao H."/>
            <person name="Wang L."/>
            <person name="Qu L."/>
            <person name="Liu H."/>
            <person name="Sun Y."/>
            <person name="Le M."/>
            <person name="Wang Q."/>
            <person name="Wei S."/>
            <person name="Zheng Y."/>
            <person name="Lin W."/>
            <person name="Duan Y."/>
            <person name="Cao H."/>
            <person name="Xiong S."/>
            <person name="Wang X."/>
            <person name="Wei L."/>
            <person name="Li C."/>
            <person name="Ma Q."/>
            <person name="Ju M."/>
            <person name="Zhao R."/>
            <person name="Li G."/>
            <person name="Mu C."/>
            <person name="Tian Q."/>
            <person name="Mei H."/>
            <person name="Zhang T."/>
            <person name="Gao T."/>
            <person name="Zhang H."/>
        </authorList>
    </citation>
    <scope>NUCLEOTIDE SEQUENCE</scope>
    <source>
        <strain evidence="5">K16</strain>
    </source>
</reference>
<evidence type="ECO:0000256" key="1">
    <source>
        <dbReference type="ARBA" id="ARBA00006540"/>
    </source>
</evidence>
<keyword evidence="3" id="KW-0687">Ribonucleoprotein</keyword>
<feature type="region of interest" description="Disordered" evidence="4">
    <location>
        <begin position="60"/>
        <end position="99"/>
    </location>
</feature>
<evidence type="ECO:0000313" key="6">
    <source>
        <dbReference type="Proteomes" id="UP001289374"/>
    </source>
</evidence>
<dbReference type="Gene3D" id="2.40.30.10">
    <property type="entry name" value="Translation factors"/>
    <property type="match status" value="1"/>
</dbReference>
<dbReference type="AlphaFoldDB" id="A0AAE1X492"/>
<keyword evidence="6" id="KW-1185">Reference proteome</keyword>
<dbReference type="GO" id="GO:0006412">
    <property type="term" value="P:translation"/>
    <property type="evidence" value="ECO:0007669"/>
    <property type="project" value="InterPro"/>
</dbReference>
<keyword evidence="2 5" id="KW-0689">Ribosomal protein</keyword>
<proteinExistence type="inferred from homology"/>
<name>A0AAE1X492_9LAMI</name>
<accession>A0AAE1X492</accession>
<comment type="similarity">
    <text evidence="1">Belongs to the universal ribosomal protein uL3 family.</text>
</comment>
<dbReference type="Pfam" id="PF00297">
    <property type="entry name" value="Ribosomal_L3"/>
    <property type="match status" value="1"/>
</dbReference>
<comment type="caution">
    <text evidence="5">The sequence shown here is derived from an EMBL/GenBank/DDBJ whole genome shotgun (WGS) entry which is preliminary data.</text>
</comment>
<dbReference type="SUPFAM" id="SSF50447">
    <property type="entry name" value="Translation proteins"/>
    <property type="match status" value="1"/>
</dbReference>
<dbReference type="GO" id="GO:0005840">
    <property type="term" value="C:ribosome"/>
    <property type="evidence" value="ECO:0007669"/>
    <property type="project" value="UniProtKB-KW"/>
</dbReference>
<dbReference type="InterPro" id="IPR009000">
    <property type="entry name" value="Transl_B-barrel_sf"/>
</dbReference>
<dbReference type="Proteomes" id="UP001289374">
    <property type="component" value="Unassembled WGS sequence"/>
</dbReference>
<dbReference type="InterPro" id="IPR000597">
    <property type="entry name" value="Ribosomal_uL3"/>
</dbReference>
<dbReference type="GO" id="GO:1990904">
    <property type="term" value="C:ribonucleoprotein complex"/>
    <property type="evidence" value="ECO:0007669"/>
    <property type="project" value="UniProtKB-KW"/>
</dbReference>